<dbReference type="PANTHER" id="PTHR44272">
    <property type="entry name" value="DNAJ DOMAIN (PROKARYOTIC HEAT SHOCK PROTEIN)"/>
    <property type="match status" value="1"/>
</dbReference>
<dbReference type="InterPro" id="IPR036869">
    <property type="entry name" value="J_dom_sf"/>
</dbReference>
<evidence type="ECO:0000259" key="2">
    <source>
        <dbReference type="PROSITE" id="PS50076"/>
    </source>
</evidence>
<sequence>MSKENTTSETNDLDLYEILGVSKDVTDGELKKVYRKLAMQYHPDKNPGNEEAASKFKQISVAYNVLSDPAKKRYYDETGTTEDIDVTAEDFMAMFQDLMQEMLGGVSIKEMLRGLSKGDLEEMPPFPFPKELFPPGTFPEGLRFSSEGLAGLPPSVEEALASGEPGALGEMFGAGFGGRGSDTDSDSGTGSSTGVGEGALPPGVTMEVLQDLLDHKVNPEEMPPEVLQSLLRGPPRRKPSSSGDAGRGKGAPWTKAQAPGKRRSAARGHGRQRHQAGGRAP</sequence>
<dbReference type="CDD" id="cd06257">
    <property type="entry name" value="DnaJ"/>
    <property type="match status" value="1"/>
</dbReference>
<dbReference type="SUPFAM" id="SSF46565">
    <property type="entry name" value="Chaperone J-domain"/>
    <property type="match status" value="1"/>
</dbReference>
<dbReference type="PROSITE" id="PS50076">
    <property type="entry name" value="DNAJ_2"/>
    <property type="match status" value="1"/>
</dbReference>
<evidence type="ECO:0000313" key="3">
    <source>
        <dbReference type="EMBL" id="JAC73132.1"/>
    </source>
</evidence>
<dbReference type="SMART" id="SM00271">
    <property type="entry name" value="DnaJ"/>
    <property type="match status" value="1"/>
</dbReference>
<name>A0A061RJP4_9CHLO</name>
<dbReference type="InterPro" id="IPR052812">
    <property type="entry name" value="Plant_DnaJ_domain"/>
</dbReference>
<dbReference type="PROSITE" id="PS00636">
    <property type="entry name" value="DNAJ_1"/>
    <property type="match status" value="1"/>
</dbReference>
<dbReference type="InterPro" id="IPR001623">
    <property type="entry name" value="DnaJ_domain"/>
</dbReference>
<proteinExistence type="predicted"/>
<protein>
    <submittedName>
        <fullName evidence="3">DnaJ homolog subfamily C member 5</fullName>
    </submittedName>
</protein>
<organism evidence="3">
    <name type="scientific">Tetraselmis sp. GSL018</name>
    <dbReference type="NCBI Taxonomy" id="582737"/>
    <lineage>
        <taxon>Eukaryota</taxon>
        <taxon>Viridiplantae</taxon>
        <taxon>Chlorophyta</taxon>
        <taxon>core chlorophytes</taxon>
        <taxon>Chlorodendrophyceae</taxon>
        <taxon>Chlorodendrales</taxon>
        <taxon>Chlorodendraceae</taxon>
        <taxon>Tetraselmis</taxon>
    </lineage>
</organism>
<dbReference type="PRINTS" id="PR00625">
    <property type="entry name" value="JDOMAIN"/>
</dbReference>
<dbReference type="PANTHER" id="PTHR44272:SF3">
    <property type="entry name" value="J DOMAIN-CONTAINING PROTEIN"/>
    <property type="match status" value="1"/>
</dbReference>
<feature type="region of interest" description="Disordered" evidence="1">
    <location>
        <begin position="216"/>
        <end position="281"/>
    </location>
</feature>
<dbReference type="Pfam" id="PF00226">
    <property type="entry name" value="DnaJ"/>
    <property type="match status" value="1"/>
</dbReference>
<dbReference type="InterPro" id="IPR018253">
    <property type="entry name" value="DnaJ_domain_CS"/>
</dbReference>
<dbReference type="EMBL" id="GBEZ01012793">
    <property type="protein sequence ID" value="JAC73132.1"/>
    <property type="molecule type" value="Transcribed_RNA"/>
</dbReference>
<accession>A0A061RJP4</accession>
<feature type="non-terminal residue" evidence="3">
    <location>
        <position position="281"/>
    </location>
</feature>
<evidence type="ECO:0000256" key="1">
    <source>
        <dbReference type="SAM" id="MobiDB-lite"/>
    </source>
</evidence>
<dbReference type="Gene3D" id="1.10.287.110">
    <property type="entry name" value="DnaJ domain"/>
    <property type="match status" value="1"/>
</dbReference>
<dbReference type="AlphaFoldDB" id="A0A061RJP4"/>
<reference evidence="3" key="1">
    <citation type="submission" date="2014-05" db="EMBL/GenBank/DDBJ databases">
        <title>The transcriptome of the halophilic microalga Tetraselmis sp. GSL018 isolated from the Great Salt Lake, Utah.</title>
        <authorList>
            <person name="Jinkerson R.E."/>
            <person name="D'Adamo S."/>
            <person name="Posewitz M.C."/>
        </authorList>
    </citation>
    <scope>NUCLEOTIDE SEQUENCE</scope>
    <source>
        <strain evidence="3">GSL018</strain>
    </source>
</reference>
<feature type="compositionally biased region" description="Basic residues" evidence="1">
    <location>
        <begin position="260"/>
        <end position="281"/>
    </location>
</feature>
<feature type="domain" description="J" evidence="2">
    <location>
        <begin position="14"/>
        <end position="79"/>
    </location>
</feature>
<feature type="region of interest" description="Disordered" evidence="1">
    <location>
        <begin position="166"/>
        <end position="202"/>
    </location>
</feature>
<gene>
    <name evidence="3" type="primary">DNAJC5</name>
    <name evidence="3" type="ORF">TSPGSL018_29666</name>
</gene>